<sequence length="261" mass="29968">MFVQSSCHLSPQFQLFFCLYFRYPSSVSWSHLIPQPPSRILSFSRCYLTETYLCLQPSTLFKLLFYSLLNVFNPLRPDSNNHSPSIKTWLSCHFSPYNDLPMEISCPLATFHAYSITWLRTSGRINSARTGLPPQLFTPFLPYCCSHLRCKGQHQSKPDEDHGARSCSAVDSYVHSSPSDIVAAHSKIANVCNSTDLPEVEIISLLEEQLPHYKLRADTIYGYDHDDWLHTPLISPDANIDLTTEQIQETLKYFRKSSFLY</sequence>
<dbReference type="InterPro" id="IPR051946">
    <property type="entry name" value="Intracell_Traff-Reg"/>
</dbReference>
<evidence type="ECO:0000256" key="2">
    <source>
        <dbReference type="ARBA" id="ARBA00023054"/>
    </source>
</evidence>
<evidence type="ECO:0000313" key="6">
    <source>
        <dbReference type="Proteomes" id="UP001166093"/>
    </source>
</evidence>
<name>A0ABS2Y043_POLSP</name>
<dbReference type="Proteomes" id="UP001166093">
    <property type="component" value="Unassembled WGS sequence"/>
</dbReference>
<evidence type="ECO:0000256" key="1">
    <source>
        <dbReference type="ARBA" id="ARBA00004173"/>
    </source>
</evidence>
<dbReference type="PANTHER" id="PTHR15751">
    <property type="entry name" value="TRAFFICKING KINESIN-BINDING PROTEIN"/>
    <property type="match status" value="1"/>
</dbReference>
<dbReference type="Pfam" id="PF04849">
    <property type="entry name" value="HAP1_N"/>
    <property type="match status" value="1"/>
</dbReference>
<keyword evidence="6" id="KW-1185">Reference proteome</keyword>
<dbReference type="EMBL" id="JAAWVQ010090993">
    <property type="protein sequence ID" value="MBN3279577.1"/>
    <property type="molecule type" value="Genomic_DNA"/>
</dbReference>
<feature type="non-terminal residue" evidence="5">
    <location>
        <position position="1"/>
    </location>
</feature>
<reference evidence="5" key="1">
    <citation type="journal article" date="2021" name="Cell">
        <title>Tracing the genetic footprints of vertebrate landing in non-teleost ray-finned fishes.</title>
        <authorList>
            <person name="Bi X."/>
            <person name="Wang K."/>
            <person name="Yang L."/>
            <person name="Pan H."/>
            <person name="Jiang H."/>
            <person name="Wei Q."/>
            <person name="Fang M."/>
            <person name="Yu H."/>
            <person name="Zhu C."/>
            <person name="Cai Y."/>
            <person name="He Y."/>
            <person name="Gan X."/>
            <person name="Zeng H."/>
            <person name="Yu D."/>
            <person name="Zhu Y."/>
            <person name="Jiang H."/>
            <person name="Qiu Q."/>
            <person name="Yang H."/>
            <person name="Zhang Y.E."/>
            <person name="Wang W."/>
            <person name="Zhu M."/>
            <person name="He S."/>
            <person name="Zhang G."/>
        </authorList>
    </citation>
    <scope>NUCLEOTIDE SEQUENCE</scope>
    <source>
        <strain evidence="5">Pddl_001</strain>
    </source>
</reference>
<proteinExistence type="predicted"/>
<feature type="non-terminal residue" evidence="5">
    <location>
        <position position="261"/>
    </location>
</feature>
<organism evidence="5 6">
    <name type="scientific">Polyodon spathula</name>
    <name type="common">North American paddlefish</name>
    <name type="synonym">Squalus spathula</name>
    <dbReference type="NCBI Taxonomy" id="7913"/>
    <lineage>
        <taxon>Eukaryota</taxon>
        <taxon>Metazoa</taxon>
        <taxon>Chordata</taxon>
        <taxon>Craniata</taxon>
        <taxon>Vertebrata</taxon>
        <taxon>Euteleostomi</taxon>
        <taxon>Actinopterygii</taxon>
        <taxon>Chondrostei</taxon>
        <taxon>Acipenseriformes</taxon>
        <taxon>Polyodontidae</taxon>
        <taxon>Polyodon</taxon>
    </lineage>
</organism>
<feature type="domain" description="HAP1 N-terminal" evidence="4">
    <location>
        <begin position="207"/>
        <end position="254"/>
    </location>
</feature>
<protein>
    <submittedName>
        <fullName evidence="5">TRAK1 protein</fullName>
    </submittedName>
</protein>
<evidence type="ECO:0000256" key="3">
    <source>
        <dbReference type="ARBA" id="ARBA00023128"/>
    </source>
</evidence>
<evidence type="ECO:0000259" key="4">
    <source>
        <dbReference type="Pfam" id="PF04849"/>
    </source>
</evidence>
<gene>
    <name evidence="5" type="primary">Trak1_1</name>
    <name evidence="5" type="ORF">GTO93_0009057</name>
</gene>
<accession>A0ABS2Y043</accession>
<evidence type="ECO:0000313" key="5">
    <source>
        <dbReference type="EMBL" id="MBN3279577.1"/>
    </source>
</evidence>
<dbReference type="PANTHER" id="PTHR15751:SF11">
    <property type="entry name" value="TRAFFICKING KINESIN-BINDING PROTEIN 1"/>
    <property type="match status" value="1"/>
</dbReference>
<comment type="subcellular location">
    <subcellularLocation>
        <location evidence="1">Mitochondrion</location>
    </subcellularLocation>
</comment>
<comment type="caution">
    <text evidence="5">The sequence shown here is derived from an EMBL/GenBank/DDBJ whole genome shotgun (WGS) entry which is preliminary data.</text>
</comment>
<dbReference type="InterPro" id="IPR006933">
    <property type="entry name" value="HAP1_N"/>
</dbReference>
<keyword evidence="2" id="KW-0175">Coiled coil</keyword>
<keyword evidence="3" id="KW-0496">Mitochondrion</keyword>